<dbReference type="Proteomes" id="UP001595886">
    <property type="component" value="Unassembled WGS sequence"/>
</dbReference>
<accession>A0ABV9QSB6</accession>
<evidence type="ECO:0000313" key="14">
    <source>
        <dbReference type="EMBL" id="MFC4819697.1"/>
    </source>
</evidence>
<dbReference type="Pfam" id="PF06736">
    <property type="entry name" value="TMEM175"/>
    <property type="match status" value="1"/>
</dbReference>
<proteinExistence type="inferred from homology"/>
<dbReference type="RefSeq" id="WP_380019493.1">
    <property type="nucleotide sequence ID" value="NZ_JBHSHD010000005.1"/>
</dbReference>
<evidence type="ECO:0000256" key="12">
    <source>
        <dbReference type="ARBA" id="ARBA00034430"/>
    </source>
</evidence>
<comment type="similarity">
    <text evidence="2">Belongs to the TMEM175 family.</text>
</comment>
<feature type="transmembrane region" description="Helical" evidence="13">
    <location>
        <begin position="182"/>
        <end position="202"/>
    </location>
</feature>
<evidence type="ECO:0000313" key="15">
    <source>
        <dbReference type="Proteomes" id="UP001595886"/>
    </source>
</evidence>
<dbReference type="EMBL" id="JBHSHD010000005">
    <property type="protein sequence ID" value="MFC4819697.1"/>
    <property type="molecule type" value="Genomic_DNA"/>
</dbReference>
<evidence type="ECO:0000256" key="2">
    <source>
        <dbReference type="ARBA" id="ARBA00006920"/>
    </source>
</evidence>
<comment type="caution">
    <text evidence="14">The sequence shown here is derived from an EMBL/GenBank/DDBJ whole genome shotgun (WGS) entry which is preliminary data.</text>
</comment>
<feature type="transmembrane region" description="Helical" evidence="13">
    <location>
        <begin position="21"/>
        <end position="42"/>
    </location>
</feature>
<reference evidence="15" key="1">
    <citation type="journal article" date="2019" name="Int. J. Syst. Evol. Microbiol.">
        <title>The Global Catalogue of Microorganisms (GCM) 10K type strain sequencing project: providing services to taxonomists for standard genome sequencing and annotation.</title>
        <authorList>
            <consortium name="The Broad Institute Genomics Platform"/>
            <consortium name="The Broad Institute Genome Sequencing Center for Infectious Disease"/>
            <person name="Wu L."/>
            <person name="Ma J."/>
        </authorList>
    </citation>
    <scope>NUCLEOTIDE SEQUENCE [LARGE SCALE GENOMIC DNA]</scope>
    <source>
        <strain evidence="15">CCUG 30340</strain>
    </source>
</reference>
<comment type="subcellular location">
    <subcellularLocation>
        <location evidence="1">Membrane</location>
        <topology evidence="1">Multi-pass membrane protein</topology>
    </subcellularLocation>
</comment>
<evidence type="ECO:0000256" key="3">
    <source>
        <dbReference type="ARBA" id="ARBA00022448"/>
    </source>
</evidence>
<feature type="transmembrane region" description="Helical" evidence="13">
    <location>
        <begin position="208"/>
        <end position="225"/>
    </location>
</feature>
<keyword evidence="6" id="KW-0631">Potassium channel</keyword>
<evidence type="ECO:0000256" key="6">
    <source>
        <dbReference type="ARBA" id="ARBA00022826"/>
    </source>
</evidence>
<dbReference type="InterPro" id="IPR010617">
    <property type="entry name" value="TMEM175-like"/>
</dbReference>
<feature type="transmembrane region" description="Helical" evidence="13">
    <location>
        <begin position="133"/>
        <end position="155"/>
    </location>
</feature>
<evidence type="ECO:0000256" key="7">
    <source>
        <dbReference type="ARBA" id="ARBA00022958"/>
    </source>
</evidence>
<evidence type="ECO:0000256" key="8">
    <source>
        <dbReference type="ARBA" id="ARBA00022989"/>
    </source>
</evidence>
<evidence type="ECO:0000256" key="13">
    <source>
        <dbReference type="SAM" id="Phobius"/>
    </source>
</evidence>
<keyword evidence="4" id="KW-0633">Potassium transport</keyword>
<comment type="catalytic activity">
    <reaction evidence="12">
        <text>K(+)(in) = K(+)(out)</text>
        <dbReference type="Rhea" id="RHEA:29463"/>
        <dbReference type="ChEBI" id="CHEBI:29103"/>
    </reaction>
</comment>
<evidence type="ECO:0000256" key="5">
    <source>
        <dbReference type="ARBA" id="ARBA00022692"/>
    </source>
</evidence>
<gene>
    <name evidence="14" type="ORF">ACFO6Q_05155</name>
</gene>
<name>A0ABV9QSB6_9GAMM</name>
<feature type="transmembrane region" description="Helical" evidence="13">
    <location>
        <begin position="48"/>
        <end position="66"/>
    </location>
</feature>
<evidence type="ECO:0000256" key="9">
    <source>
        <dbReference type="ARBA" id="ARBA00023065"/>
    </source>
</evidence>
<evidence type="ECO:0000256" key="10">
    <source>
        <dbReference type="ARBA" id="ARBA00023136"/>
    </source>
</evidence>
<keyword evidence="8 13" id="KW-1133">Transmembrane helix</keyword>
<protein>
    <submittedName>
        <fullName evidence="14">TMEM175 family protein</fullName>
    </submittedName>
</protein>
<keyword evidence="7" id="KW-0630">Potassium</keyword>
<keyword evidence="11" id="KW-0407">Ion channel</keyword>
<keyword evidence="5 13" id="KW-0812">Transmembrane</keyword>
<evidence type="ECO:0000256" key="11">
    <source>
        <dbReference type="ARBA" id="ARBA00023303"/>
    </source>
</evidence>
<keyword evidence="3" id="KW-0813">Transport</keyword>
<organism evidence="14 15">
    <name type="scientific">Dokdonella ginsengisoli</name>
    <dbReference type="NCBI Taxonomy" id="363846"/>
    <lineage>
        <taxon>Bacteria</taxon>
        <taxon>Pseudomonadati</taxon>
        <taxon>Pseudomonadota</taxon>
        <taxon>Gammaproteobacteria</taxon>
        <taxon>Lysobacterales</taxon>
        <taxon>Rhodanobacteraceae</taxon>
        <taxon>Dokdonella</taxon>
    </lineage>
</organism>
<keyword evidence="9" id="KW-0406">Ion transport</keyword>
<evidence type="ECO:0000256" key="4">
    <source>
        <dbReference type="ARBA" id="ARBA00022538"/>
    </source>
</evidence>
<evidence type="ECO:0000256" key="1">
    <source>
        <dbReference type="ARBA" id="ARBA00004141"/>
    </source>
</evidence>
<keyword evidence="15" id="KW-1185">Reference proteome</keyword>
<feature type="transmembrane region" description="Helical" evidence="13">
    <location>
        <begin position="87"/>
        <end position="113"/>
    </location>
</feature>
<sequence>MAASVDDVLQVRRHQPTRLEGFVDASFAFAVTLLVISLGHVPASVSEMLAALRDVPTFAVCFVLIARMWRNHRDWSRHYDLDDAGAVGLSLLLVFVVLIYVYPLRIVFSLMFSSLSGGWLAEHAIGIRTVFELRAAFVVFGLGGLAIWSVFALLYRHAGRQHAAIGLSAAERLVTRVLIRRNVAFALVALLSVALAATLPFAQWPATIWLPGLAYLLLIPAAARLRRAAARELQALAAAP</sequence>
<keyword evidence="10 13" id="KW-0472">Membrane</keyword>